<protein>
    <submittedName>
        <fullName evidence="1">Uncharacterized protein</fullName>
    </submittedName>
</protein>
<reference evidence="1 2" key="1">
    <citation type="submission" date="2018-08" db="EMBL/GenBank/DDBJ databases">
        <title>A genome reference for cultivated species of the human gut microbiota.</title>
        <authorList>
            <person name="Zou Y."/>
            <person name="Xue W."/>
            <person name="Luo G."/>
        </authorList>
    </citation>
    <scope>NUCLEOTIDE SEQUENCE [LARGE SCALE GENOMIC DNA]</scope>
    <source>
        <strain evidence="1 2">AM16-54</strain>
    </source>
</reference>
<dbReference type="EMBL" id="QRKB01000025">
    <property type="protein sequence ID" value="RHH81445.1"/>
    <property type="molecule type" value="Genomic_DNA"/>
</dbReference>
<organism evidence="1 2">
    <name type="scientific">Segatella copri</name>
    <dbReference type="NCBI Taxonomy" id="165179"/>
    <lineage>
        <taxon>Bacteria</taxon>
        <taxon>Pseudomonadati</taxon>
        <taxon>Bacteroidota</taxon>
        <taxon>Bacteroidia</taxon>
        <taxon>Bacteroidales</taxon>
        <taxon>Prevotellaceae</taxon>
        <taxon>Segatella</taxon>
    </lineage>
</organism>
<dbReference type="RefSeq" id="WP_118255140.1">
    <property type="nucleotide sequence ID" value="NZ_QRKB01000025.1"/>
</dbReference>
<evidence type="ECO:0000313" key="1">
    <source>
        <dbReference type="EMBL" id="RHH81445.1"/>
    </source>
</evidence>
<comment type="caution">
    <text evidence="1">The sequence shown here is derived from an EMBL/GenBank/DDBJ whole genome shotgun (WGS) entry which is preliminary data.</text>
</comment>
<proteinExistence type="predicted"/>
<dbReference type="AlphaFoldDB" id="A0A414Y5N4"/>
<dbReference type="Proteomes" id="UP000284548">
    <property type="component" value="Unassembled WGS sequence"/>
</dbReference>
<sequence>MVEYAVSDLVKEVKVLLDRNQESAGLLAPSDSDTLSQAELIESKIVDAARIILSDAPEDMVEGTSCTNAVTWTDSNGGYYVGKMVLPTDMLRILSVKAEGWNRPATIISESDDAYKYQNCKYGVRGNPERPIAAIVHTANGKSIELYTSKKQDATLAFIYVQVPSITTEQKISLPSILKDSILYMAGYLTCVSLGDTDTASGFLGVARKLAHIVEPTTS</sequence>
<evidence type="ECO:0000313" key="2">
    <source>
        <dbReference type="Proteomes" id="UP000284548"/>
    </source>
</evidence>
<gene>
    <name evidence="1" type="ORF">DW192_10315</name>
</gene>
<name>A0A414Y5N4_9BACT</name>
<accession>A0A414Y5N4</accession>